<dbReference type="Pfam" id="PF01243">
    <property type="entry name" value="PNPOx_N"/>
    <property type="match status" value="1"/>
</dbReference>
<feature type="domain" description="Pyridoxamine 5'-phosphate oxidase N-terminal" evidence="2">
    <location>
        <begin position="1"/>
        <end position="125"/>
    </location>
</feature>
<evidence type="ECO:0000313" key="4">
    <source>
        <dbReference type="Proteomes" id="UP001165136"/>
    </source>
</evidence>
<dbReference type="GO" id="GO:0070967">
    <property type="term" value="F:coenzyme F420 binding"/>
    <property type="evidence" value="ECO:0007669"/>
    <property type="project" value="TreeGrafter"/>
</dbReference>
<dbReference type="Proteomes" id="UP001165136">
    <property type="component" value="Unassembled WGS sequence"/>
</dbReference>
<keyword evidence="4" id="KW-1185">Reference proteome</keyword>
<dbReference type="GO" id="GO:0016627">
    <property type="term" value="F:oxidoreductase activity, acting on the CH-CH group of donors"/>
    <property type="evidence" value="ECO:0007669"/>
    <property type="project" value="TreeGrafter"/>
</dbReference>
<dbReference type="PANTHER" id="PTHR35176:SF4">
    <property type="entry name" value="PYRIDOXAMINE 5'-PHOSPHATE OXIDASE-RELATED FMN-BINDING"/>
    <property type="match status" value="1"/>
</dbReference>
<dbReference type="EMBL" id="BSTI01000002">
    <property type="protein sequence ID" value="GLY64610.1"/>
    <property type="molecule type" value="Genomic_DNA"/>
</dbReference>
<accession>A0A9W6VDB5</accession>
<reference evidence="3" key="1">
    <citation type="submission" date="2023-03" db="EMBL/GenBank/DDBJ databases">
        <title>Amycolatopsis taiwanensis NBRC 103393.</title>
        <authorList>
            <person name="Ichikawa N."/>
            <person name="Sato H."/>
            <person name="Tonouchi N."/>
        </authorList>
    </citation>
    <scope>NUCLEOTIDE SEQUENCE</scope>
    <source>
        <strain evidence="3">NBRC 103393</strain>
    </source>
</reference>
<sequence length="127" mass="14523">MRERLRSEDVIWFSTVGADGTPQPNPVWFLWQENGFLIYNRADAHRLAHIVHRPQVSLNFDSDGQGNDIVVFTGRAVRLEDQPLPHELPAYVEKYGDAMIRIGGSREKFSADYPVAVRVEVTRVRGF</sequence>
<proteinExistence type="predicted"/>
<dbReference type="GO" id="GO:0005829">
    <property type="term" value="C:cytosol"/>
    <property type="evidence" value="ECO:0007669"/>
    <property type="project" value="TreeGrafter"/>
</dbReference>
<evidence type="ECO:0000259" key="2">
    <source>
        <dbReference type="Pfam" id="PF01243"/>
    </source>
</evidence>
<evidence type="ECO:0000313" key="3">
    <source>
        <dbReference type="EMBL" id="GLY64610.1"/>
    </source>
</evidence>
<organism evidence="3 4">
    <name type="scientific">Amycolatopsis taiwanensis</name>
    <dbReference type="NCBI Taxonomy" id="342230"/>
    <lineage>
        <taxon>Bacteria</taxon>
        <taxon>Bacillati</taxon>
        <taxon>Actinomycetota</taxon>
        <taxon>Actinomycetes</taxon>
        <taxon>Pseudonocardiales</taxon>
        <taxon>Pseudonocardiaceae</taxon>
        <taxon>Amycolatopsis</taxon>
    </lineage>
</organism>
<dbReference type="InterPro" id="IPR019966">
    <property type="entry name" value="F420-dep_enz_PPOX_Rv3369"/>
</dbReference>
<dbReference type="InterPro" id="IPR011576">
    <property type="entry name" value="Pyridox_Oxase_N"/>
</dbReference>
<comment type="caution">
    <text evidence="3">The sequence shown here is derived from an EMBL/GenBank/DDBJ whole genome shotgun (WGS) entry which is preliminary data.</text>
</comment>
<dbReference type="AlphaFoldDB" id="A0A9W6VDB5"/>
<name>A0A9W6VDB5_9PSEU</name>
<evidence type="ECO:0000256" key="1">
    <source>
        <dbReference type="ARBA" id="ARBA00023002"/>
    </source>
</evidence>
<dbReference type="SUPFAM" id="SSF50475">
    <property type="entry name" value="FMN-binding split barrel"/>
    <property type="match status" value="1"/>
</dbReference>
<dbReference type="InterPro" id="IPR052019">
    <property type="entry name" value="F420H2_bilvrd_red/Heme_oxyg"/>
</dbReference>
<dbReference type="Gene3D" id="2.30.110.10">
    <property type="entry name" value="Electron Transport, Fmn-binding Protein, Chain A"/>
    <property type="match status" value="1"/>
</dbReference>
<protein>
    <recommendedName>
        <fullName evidence="2">Pyridoxamine 5'-phosphate oxidase N-terminal domain-containing protein</fullName>
    </recommendedName>
</protein>
<keyword evidence="1" id="KW-0560">Oxidoreductase</keyword>
<gene>
    <name evidence="3" type="ORF">Atai01_12290</name>
</gene>
<dbReference type="PANTHER" id="PTHR35176">
    <property type="entry name" value="HEME OXYGENASE HI_0854-RELATED"/>
    <property type="match status" value="1"/>
</dbReference>
<dbReference type="InterPro" id="IPR012349">
    <property type="entry name" value="Split_barrel_FMN-bd"/>
</dbReference>
<dbReference type="NCBIfam" id="TIGR03667">
    <property type="entry name" value="Rv3369"/>
    <property type="match status" value="1"/>
</dbReference>